<dbReference type="Gene3D" id="2.60.120.200">
    <property type="match status" value="1"/>
</dbReference>
<dbReference type="PANTHER" id="PTHR19277">
    <property type="entry name" value="PENTRAXIN"/>
    <property type="match status" value="1"/>
</dbReference>
<reference evidence="8" key="1">
    <citation type="submission" date="2020-07" db="EMBL/GenBank/DDBJ databases">
        <authorList>
            <person name="Nazaruddin N."/>
        </authorList>
    </citation>
    <scope>NUCLEOTIDE SEQUENCE</scope>
</reference>
<dbReference type="InterPro" id="IPR051360">
    <property type="entry name" value="Neuronal_Pentraxin_Related"/>
</dbReference>
<evidence type="ECO:0000313" key="8">
    <source>
        <dbReference type="EMBL" id="CAD1475516.1"/>
    </source>
</evidence>
<accession>A0A6V7H6J4</accession>
<protein>
    <recommendedName>
        <fullName evidence="7">Pentraxin (PTX) domain-containing protein</fullName>
    </recommendedName>
</protein>
<evidence type="ECO:0000256" key="1">
    <source>
        <dbReference type="ARBA" id="ARBA00001913"/>
    </source>
</evidence>
<dbReference type="Pfam" id="PF00354">
    <property type="entry name" value="Pentaxin"/>
    <property type="match status" value="1"/>
</dbReference>
<dbReference type="SMART" id="SM00159">
    <property type="entry name" value="PTX"/>
    <property type="match status" value="1"/>
</dbReference>
<feature type="compositionally biased region" description="Pro residues" evidence="6">
    <location>
        <begin position="217"/>
        <end position="226"/>
    </location>
</feature>
<dbReference type="EMBL" id="CAJDYZ010008556">
    <property type="protein sequence ID" value="CAD1475516.1"/>
    <property type="molecule type" value="Genomic_DNA"/>
</dbReference>
<proteinExistence type="predicted"/>
<keyword evidence="9" id="KW-1185">Reference proteome</keyword>
<dbReference type="SUPFAM" id="SSF49899">
    <property type="entry name" value="Concanavalin A-like lectins/glucanases"/>
    <property type="match status" value="1"/>
</dbReference>
<dbReference type="AlphaFoldDB" id="A0A6V7H6J4"/>
<dbReference type="PANTHER" id="PTHR19277:SF125">
    <property type="entry name" value="B6"/>
    <property type="match status" value="1"/>
</dbReference>
<keyword evidence="4" id="KW-1015">Disulfide bond</keyword>
<comment type="caution">
    <text evidence="8">The sequence shown here is derived from an EMBL/GenBank/DDBJ whole genome shotgun (WGS) entry which is preliminary data.</text>
</comment>
<evidence type="ECO:0000256" key="3">
    <source>
        <dbReference type="ARBA" id="ARBA00022837"/>
    </source>
</evidence>
<feature type="region of interest" description="Disordered" evidence="6">
    <location>
        <begin position="328"/>
        <end position="385"/>
    </location>
</feature>
<evidence type="ECO:0000256" key="5">
    <source>
        <dbReference type="ARBA" id="ARBA00023180"/>
    </source>
</evidence>
<keyword evidence="3" id="KW-0106">Calcium</keyword>
<gene>
    <name evidence="8" type="ORF">MHI_LOCUS579618</name>
</gene>
<evidence type="ECO:0000259" key="7">
    <source>
        <dbReference type="SMART" id="SM00159"/>
    </source>
</evidence>
<keyword evidence="2" id="KW-0479">Metal-binding</keyword>
<feature type="compositionally biased region" description="Basic residues" evidence="6">
    <location>
        <begin position="194"/>
        <end position="205"/>
    </location>
</feature>
<dbReference type="InterPro" id="IPR013320">
    <property type="entry name" value="ConA-like_dom_sf"/>
</dbReference>
<evidence type="ECO:0000256" key="4">
    <source>
        <dbReference type="ARBA" id="ARBA00023157"/>
    </source>
</evidence>
<comment type="cofactor">
    <cofactor evidence="1">
        <name>Ca(2+)</name>
        <dbReference type="ChEBI" id="CHEBI:29108"/>
    </cofactor>
</comment>
<organism evidence="8 9">
    <name type="scientific">Heterotrigona itama</name>
    <dbReference type="NCBI Taxonomy" id="395501"/>
    <lineage>
        <taxon>Eukaryota</taxon>
        <taxon>Metazoa</taxon>
        <taxon>Ecdysozoa</taxon>
        <taxon>Arthropoda</taxon>
        <taxon>Hexapoda</taxon>
        <taxon>Insecta</taxon>
        <taxon>Pterygota</taxon>
        <taxon>Neoptera</taxon>
        <taxon>Endopterygota</taxon>
        <taxon>Hymenoptera</taxon>
        <taxon>Apocrita</taxon>
        <taxon>Aculeata</taxon>
        <taxon>Apoidea</taxon>
        <taxon>Anthophila</taxon>
        <taxon>Apidae</taxon>
        <taxon>Heterotrigona</taxon>
    </lineage>
</organism>
<keyword evidence="5" id="KW-0325">Glycoprotein</keyword>
<dbReference type="Proteomes" id="UP000752696">
    <property type="component" value="Unassembled WGS sequence"/>
</dbReference>
<dbReference type="PRINTS" id="PR00895">
    <property type="entry name" value="PENTAXIN"/>
</dbReference>
<name>A0A6V7H6J4_9HYME</name>
<sequence length="485" mass="53495">MSPGSRIWERADARFPSINVTYTYIHSLPQYVHYKTKLPDIKEFTLCMWTKFYNHSNDHPLFSYAVGDQPRGILSWVANSARSSYYMMNIDGHNLYRLNYPLRLNKWYHSCQSWNGRTGEWQIWVNDERVGRGFNNRLVRHVIKGGGVAITGQEQRQLGGGFLEGDEAPPGSGGLLGEITMVQLYGVALTAGKAHKDHKHHHAHRYEHDTSNNTPRPTRPPVTGPPLPQHPYLTAGQINHQVKINPGSPLQIVQGGVTLRHPAVIPRDPAPQPLPPANPNSVTTAFPLQSSQFFGSLGSPSASGITDVAASPQYRSLFKREKDSLAMQVAESDESDSGSAEAYATGRVSSSVAKREVAAKPTEKPSDGREVTFVSGKEKGDSSKKKRGLLQLGDGLIVDDGYVSQGLDNDYFAGLTNFGLQLPKYENKDDEREPAEAEVRAIMDVCDGCADEPFERALIFGWRSVPKKLYSGAVHVPAAQTCKAF</sequence>
<evidence type="ECO:0000256" key="2">
    <source>
        <dbReference type="ARBA" id="ARBA00022723"/>
    </source>
</evidence>
<dbReference type="OrthoDB" id="8793160at2759"/>
<feature type="region of interest" description="Disordered" evidence="6">
    <location>
        <begin position="194"/>
        <end position="226"/>
    </location>
</feature>
<evidence type="ECO:0000256" key="6">
    <source>
        <dbReference type="SAM" id="MobiDB-lite"/>
    </source>
</evidence>
<dbReference type="GO" id="GO:0046872">
    <property type="term" value="F:metal ion binding"/>
    <property type="evidence" value="ECO:0007669"/>
    <property type="project" value="UniProtKB-KW"/>
</dbReference>
<feature type="compositionally biased region" description="Basic and acidic residues" evidence="6">
    <location>
        <begin position="353"/>
        <end position="383"/>
    </location>
</feature>
<evidence type="ECO:0000313" key="9">
    <source>
        <dbReference type="Proteomes" id="UP000752696"/>
    </source>
</evidence>
<feature type="domain" description="Pentraxin (PTX)" evidence="7">
    <location>
        <begin position="13"/>
        <end position="219"/>
    </location>
</feature>
<dbReference type="InterPro" id="IPR001759">
    <property type="entry name" value="PTX_dom"/>
</dbReference>